<comment type="caution">
    <text evidence="2">The sequence shown here is derived from an EMBL/GenBank/DDBJ whole genome shotgun (WGS) entry which is preliminary data.</text>
</comment>
<sequence length="143" mass="16505">MIIIFFLTPIVKKRYNSGSKRGSPYQVNQNLTPPQQSSYEDSLTAECLIRGNMEDQIFKTLFIGESQPRQNETVQDLMIRRLKDCCTEKKDRYGIKELLKIKMKEVGINTEANGRWVKYSIMGAPFDNNSEDLSKLAGEEKQF</sequence>
<protein>
    <submittedName>
        <fullName evidence="2">Uncharacterized protein</fullName>
    </submittedName>
</protein>
<dbReference type="OMA" id="AECLIRI"/>
<evidence type="ECO:0000313" key="2">
    <source>
        <dbReference type="EMBL" id="CAD8154081.1"/>
    </source>
</evidence>
<dbReference type="AlphaFoldDB" id="A0A8S1TIV6"/>
<proteinExistence type="predicted"/>
<dbReference type="EMBL" id="CAJJDP010000028">
    <property type="protein sequence ID" value="CAD8154081.1"/>
    <property type="molecule type" value="Genomic_DNA"/>
</dbReference>
<name>A0A8S1TIV6_PAROT</name>
<accession>A0A8S1TIV6</accession>
<dbReference type="Proteomes" id="UP000683925">
    <property type="component" value="Unassembled WGS sequence"/>
</dbReference>
<reference evidence="2" key="1">
    <citation type="submission" date="2021-01" db="EMBL/GenBank/DDBJ databases">
        <authorList>
            <consortium name="Genoscope - CEA"/>
            <person name="William W."/>
        </authorList>
    </citation>
    <scope>NUCLEOTIDE SEQUENCE</scope>
</reference>
<organism evidence="2 3">
    <name type="scientific">Paramecium octaurelia</name>
    <dbReference type="NCBI Taxonomy" id="43137"/>
    <lineage>
        <taxon>Eukaryota</taxon>
        <taxon>Sar</taxon>
        <taxon>Alveolata</taxon>
        <taxon>Ciliophora</taxon>
        <taxon>Intramacronucleata</taxon>
        <taxon>Oligohymenophorea</taxon>
        <taxon>Peniculida</taxon>
        <taxon>Parameciidae</taxon>
        <taxon>Paramecium</taxon>
    </lineage>
</organism>
<gene>
    <name evidence="2" type="ORF">POCTA_138.1.T0280354</name>
</gene>
<keyword evidence="3" id="KW-1185">Reference proteome</keyword>
<evidence type="ECO:0000256" key="1">
    <source>
        <dbReference type="SAM" id="MobiDB-lite"/>
    </source>
</evidence>
<dbReference type="OrthoDB" id="320927at2759"/>
<evidence type="ECO:0000313" key="3">
    <source>
        <dbReference type="Proteomes" id="UP000683925"/>
    </source>
</evidence>
<feature type="region of interest" description="Disordered" evidence="1">
    <location>
        <begin position="18"/>
        <end position="37"/>
    </location>
</feature>